<name>T1CG97_9ZZZZ</name>
<dbReference type="Pfam" id="PF01547">
    <property type="entry name" value="SBP_bac_1"/>
    <property type="match status" value="1"/>
</dbReference>
<reference evidence="1" key="2">
    <citation type="journal article" date="2014" name="ISME J.">
        <title>Microbial stratification in low pH oxic and suboxic macroscopic growths along an acid mine drainage.</title>
        <authorList>
            <person name="Mendez-Garcia C."/>
            <person name="Mesa V."/>
            <person name="Sprenger R.R."/>
            <person name="Richter M."/>
            <person name="Diez M.S."/>
            <person name="Solano J."/>
            <person name="Bargiela R."/>
            <person name="Golyshina O.V."/>
            <person name="Manteca A."/>
            <person name="Ramos J.L."/>
            <person name="Gallego J.R."/>
            <person name="Llorente I."/>
            <person name="Martins Dos Santos V.A."/>
            <person name="Jensen O.N."/>
            <person name="Pelaez A.I."/>
            <person name="Sanchez J."/>
            <person name="Ferrer M."/>
        </authorList>
    </citation>
    <scope>NUCLEOTIDE SEQUENCE</scope>
</reference>
<reference evidence="1" key="1">
    <citation type="submission" date="2013-08" db="EMBL/GenBank/DDBJ databases">
        <authorList>
            <person name="Mendez C."/>
            <person name="Richter M."/>
            <person name="Ferrer M."/>
            <person name="Sanchez J."/>
        </authorList>
    </citation>
    <scope>NUCLEOTIDE SEQUENCE</scope>
</reference>
<proteinExistence type="predicted"/>
<feature type="non-terminal residue" evidence="1">
    <location>
        <position position="135"/>
    </location>
</feature>
<dbReference type="AlphaFoldDB" id="T1CG97"/>
<organism evidence="1">
    <name type="scientific">mine drainage metagenome</name>
    <dbReference type="NCBI Taxonomy" id="410659"/>
    <lineage>
        <taxon>unclassified sequences</taxon>
        <taxon>metagenomes</taxon>
        <taxon>ecological metagenomes</taxon>
    </lineage>
</organism>
<evidence type="ECO:0000313" key="1">
    <source>
        <dbReference type="EMBL" id="EQD66050.1"/>
    </source>
</evidence>
<dbReference type="InterPro" id="IPR006059">
    <property type="entry name" value="SBP"/>
</dbReference>
<sequence>MKKRTRFGVAALGAALAVSLAGATGGAIASASSAPKPTVVKLRGATRGVTLTLMYGSSGPAETAAVNAAAAAWSKSSGNKVNVINASNLNQQLDQGFAGGNPPDVFYLSSSLLETFAKQGDLLPYASKVAPASVF</sequence>
<gene>
    <name evidence="1" type="ORF">B2A_01314</name>
</gene>
<dbReference type="EMBL" id="AUZZ01000975">
    <property type="protein sequence ID" value="EQD66050.1"/>
    <property type="molecule type" value="Genomic_DNA"/>
</dbReference>
<dbReference type="Gene3D" id="3.40.190.10">
    <property type="entry name" value="Periplasmic binding protein-like II"/>
    <property type="match status" value="1"/>
</dbReference>
<protein>
    <submittedName>
        <fullName evidence="1">Extracellular solute-binding protein family 1</fullName>
    </submittedName>
</protein>
<comment type="caution">
    <text evidence="1">The sequence shown here is derived from an EMBL/GenBank/DDBJ whole genome shotgun (WGS) entry which is preliminary data.</text>
</comment>
<dbReference type="SUPFAM" id="SSF53850">
    <property type="entry name" value="Periplasmic binding protein-like II"/>
    <property type="match status" value="1"/>
</dbReference>
<accession>T1CG97</accession>